<sequence>MSDSEELDLSSSEDEVEAGEDGSDFDGGGSDSEDDEPDSGSEQEFAPDDDDFAPKRAKRAGQASAAAARKTSLASTKSAKSADGDAAASPAPAKAKRGRPKGSSASVASSSSGGRGAKGRGTASVAASAAAAGKGAISEKAAHGVVLEYMNTQNRPYSLINVFDNLHGAVKKAALGRVLDALAASGSLKEKAYGKAKIYWPDQAQYGEISDEAVAEMRTKVATLTAETNSAAGERRDAEGNVARLKSLPATEELKARVAEAEERVAALRARLAACEAAAEEREEAEASGSAAASAKAAPKRPPLVRGKGKKELEALMAKFLKVWKQRRRMVIDVAGQIEEGSGMKMKDIMEKAGVETDKEAGAPDPKDM</sequence>
<dbReference type="OrthoDB" id="272266at2759"/>
<feature type="compositionally biased region" description="Low complexity" evidence="7">
    <location>
        <begin position="60"/>
        <end position="93"/>
    </location>
</feature>
<feature type="compositionally biased region" description="Low complexity" evidence="7">
    <location>
        <begin position="101"/>
        <end position="112"/>
    </location>
</feature>
<dbReference type="EMBL" id="VLTL01000141">
    <property type="protein sequence ID" value="KAA0158826.1"/>
    <property type="molecule type" value="Genomic_DNA"/>
</dbReference>
<dbReference type="Pfam" id="PF07106">
    <property type="entry name" value="WHD_TBPIP"/>
    <property type="match status" value="1"/>
</dbReference>
<evidence type="ECO:0000256" key="1">
    <source>
        <dbReference type="ARBA" id="ARBA00004123"/>
    </source>
</evidence>
<dbReference type="Proteomes" id="UP000325113">
    <property type="component" value="Unassembled WGS sequence"/>
</dbReference>
<feature type="compositionally biased region" description="Acidic residues" evidence="7">
    <location>
        <begin position="1"/>
        <end position="24"/>
    </location>
</feature>
<dbReference type="GO" id="GO:0003690">
    <property type="term" value="F:double-stranded DNA binding"/>
    <property type="evidence" value="ECO:0007669"/>
    <property type="project" value="TreeGrafter"/>
</dbReference>
<dbReference type="EMBL" id="VLTM01000139">
    <property type="protein sequence ID" value="KAA0149155.1"/>
    <property type="molecule type" value="Genomic_DNA"/>
</dbReference>
<feature type="compositionally biased region" description="Low complexity" evidence="7">
    <location>
        <begin position="287"/>
        <end position="297"/>
    </location>
</feature>
<dbReference type="GO" id="GO:0120231">
    <property type="term" value="C:DNA recombinase auxiliary factor complex"/>
    <property type="evidence" value="ECO:0007669"/>
    <property type="project" value="TreeGrafter"/>
</dbReference>
<feature type="coiled-coil region" evidence="6">
    <location>
        <begin position="251"/>
        <end position="285"/>
    </location>
</feature>
<evidence type="ECO:0000256" key="7">
    <source>
        <dbReference type="SAM" id="MobiDB-lite"/>
    </source>
</evidence>
<protein>
    <recommendedName>
        <fullName evidence="8">Homologous-pairing protein 2 winged helix domain-containing protein</fullName>
    </recommendedName>
</protein>
<name>A0A5A8CNI8_CAFRO</name>
<dbReference type="GO" id="GO:0120230">
    <property type="term" value="F:recombinase activator activity"/>
    <property type="evidence" value="ECO:0007669"/>
    <property type="project" value="TreeGrafter"/>
</dbReference>
<keyword evidence="3" id="KW-0233">DNA recombination</keyword>
<dbReference type="Proteomes" id="UP000322899">
    <property type="component" value="Unassembled WGS sequence"/>
</dbReference>
<dbReference type="Proteomes" id="UP000323011">
    <property type="component" value="Unassembled WGS sequence"/>
</dbReference>
<feature type="compositionally biased region" description="Acidic residues" evidence="7">
    <location>
        <begin position="31"/>
        <end position="51"/>
    </location>
</feature>
<evidence type="ECO:0000259" key="8">
    <source>
        <dbReference type="Pfam" id="PF07106"/>
    </source>
</evidence>
<accession>A0A5A8CNI8</accession>
<dbReference type="OMA" id="NFKMATA"/>
<evidence type="ECO:0000313" key="14">
    <source>
        <dbReference type="Proteomes" id="UP000323011"/>
    </source>
</evidence>
<feature type="region of interest" description="Disordered" evidence="7">
    <location>
        <begin position="1"/>
        <end position="120"/>
    </location>
</feature>
<evidence type="ECO:0000313" key="11">
    <source>
        <dbReference type="EMBL" id="KAA0158826.1"/>
    </source>
</evidence>
<dbReference type="InterPro" id="IPR036388">
    <property type="entry name" value="WH-like_DNA-bd_sf"/>
</dbReference>
<keyword evidence="6" id="KW-0175">Coiled coil</keyword>
<dbReference type="InterPro" id="IPR010776">
    <property type="entry name" value="Hop2_WH_dom"/>
</dbReference>
<feature type="region of interest" description="Disordered" evidence="7">
    <location>
        <begin position="285"/>
        <end position="306"/>
    </location>
</feature>
<dbReference type="GO" id="GO:0000794">
    <property type="term" value="C:condensed nuclear chromosome"/>
    <property type="evidence" value="ECO:0007669"/>
    <property type="project" value="TreeGrafter"/>
</dbReference>
<evidence type="ECO:0000313" key="12">
    <source>
        <dbReference type="EMBL" id="KAA0172567.1"/>
    </source>
</evidence>
<dbReference type="Proteomes" id="UP000324907">
    <property type="component" value="Unassembled WGS sequence"/>
</dbReference>
<evidence type="ECO:0000256" key="4">
    <source>
        <dbReference type="ARBA" id="ARBA00023242"/>
    </source>
</evidence>
<comment type="caution">
    <text evidence="10">The sequence shown here is derived from an EMBL/GenBank/DDBJ whole genome shotgun (WGS) entry which is preliminary data.</text>
</comment>
<dbReference type="GO" id="GO:0010774">
    <property type="term" value="P:meiotic strand invasion involved in reciprocal meiotic recombination"/>
    <property type="evidence" value="ECO:0007669"/>
    <property type="project" value="TreeGrafter"/>
</dbReference>
<proteinExistence type="inferred from homology"/>
<evidence type="ECO:0000313" key="9">
    <source>
        <dbReference type="EMBL" id="KAA0149155.1"/>
    </source>
</evidence>
<evidence type="ECO:0000313" key="15">
    <source>
        <dbReference type="Proteomes" id="UP000324907"/>
    </source>
</evidence>
<dbReference type="GO" id="GO:0000709">
    <property type="term" value="P:meiotic joint molecule formation"/>
    <property type="evidence" value="ECO:0007669"/>
    <property type="project" value="TreeGrafter"/>
</dbReference>
<comment type="subcellular location">
    <subcellularLocation>
        <location evidence="1">Nucleus</location>
    </subcellularLocation>
</comment>
<reference evidence="13 14" key="1">
    <citation type="submission" date="2019-07" db="EMBL/GenBank/DDBJ databases">
        <title>Genomes of Cafeteria roenbergensis.</title>
        <authorList>
            <person name="Fischer M.G."/>
            <person name="Hackl T."/>
            <person name="Roman M."/>
        </authorList>
    </citation>
    <scope>NUCLEOTIDE SEQUENCE [LARGE SCALE GENOMIC DNA]</scope>
    <source>
        <strain evidence="10 14">BVI</strain>
        <strain evidence="9 16">Cflag</strain>
        <strain evidence="12 13">E4-10P</strain>
        <strain evidence="11 15">RCC970-E3</strain>
    </source>
</reference>
<evidence type="ECO:0000256" key="2">
    <source>
        <dbReference type="ARBA" id="ARBA00007922"/>
    </source>
</evidence>
<evidence type="ECO:0000256" key="6">
    <source>
        <dbReference type="SAM" id="Coils"/>
    </source>
</evidence>
<evidence type="ECO:0000313" key="13">
    <source>
        <dbReference type="Proteomes" id="UP000322899"/>
    </source>
</evidence>
<evidence type="ECO:0000256" key="5">
    <source>
        <dbReference type="ARBA" id="ARBA00023254"/>
    </source>
</evidence>
<dbReference type="EMBL" id="VLTN01000010">
    <property type="protein sequence ID" value="KAA0154683.1"/>
    <property type="molecule type" value="Genomic_DNA"/>
</dbReference>
<keyword evidence="14" id="KW-1185">Reference proteome</keyword>
<feature type="domain" description="Homologous-pairing protein 2 winged helix" evidence="8">
    <location>
        <begin position="142"/>
        <end position="200"/>
    </location>
</feature>
<dbReference type="Gene3D" id="1.10.10.10">
    <property type="entry name" value="Winged helix-like DNA-binding domain superfamily/Winged helix DNA-binding domain"/>
    <property type="match status" value="1"/>
</dbReference>
<evidence type="ECO:0000313" key="10">
    <source>
        <dbReference type="EMBL" id="KAA0154683.1"/>
    </source>
</evidence>
<keyword evidence="4" id="KW-0539">Nucleus</keyword>
<gene>
    <name evidence="12" type="ORF">FNF27_05922</name>
    <name evidence="11" type="ORF">FNF28_06071</name>
    <name evidence="10" type="ORF">FNF29_02212</name>
    <name evidence="9" type="ORF">FNF31_07261</name>
</gene>
<dbReference type="AlphaFoldDB" id="A0A5A8CNI8"/>
<evidence type="ECO:0000256" key="3">
    <source>
        <dbReference type="ARBA" id="ARBA00023172"/>
    </source>
</evidence>
<dbReference type="PANTHER" id="PTHR15938:SF0">
    <property type="entry name" value="HOMOLOGOUS-PAIRING PROTEIN 2 HOMOLOG"/>
    <property type="match status" value="1"/>
</dbReference>
<comment type="similarity">
    <text evidence="2">Belongs to the HOP2 family.</text>
</comment>
<dbReference type="PANTHER" id="PTHR15938">
    <property type="entry name" value="TBP-1 INTERACTING PROTEIN"/>
    <property type="match status" value="1"/>
</dbReference>
<evidence type="ECO:0000313" key="16">
    <source>
        <dbReference type="Proteomes" id="UP000325113"/>
    </source>
</evidence>
<organism evidence="10 14">
    <name type="scientific">Cafeteria roenbergensis</name>
    <name type="common">Marine flagellate</name>
    <dbReference type="NCBI Taxonomy" id="33653"/>
    <lineage>
        <taxon>Eukaryota</taxon>
        <taxon>Sar</taxon>
        <taxon>Stramenopiles</taxon>
        <taxon>Bigyra</taxon>
        <taxon>Opalozoa</taxon>
        <taxon>Bicosoecida</taxon>
        <taxon>Cafeteriaceae</taxon>
        <taxon>Cafeteria</taxon>
    </lineage>
</organism>
<keyword evidence="5" id="KW-0469">Meiosis</keyword>
<dbReference type="EMBL" id="VLTO01000046">
    <property type="protein sequence ID" value="KAA0172567.1"/>
    <property type="molecule type" value="Genomic_DNA"/>
</dbReference>
<dbReference type="GO" id="GO:0007129">
    <property type="term" value="P:homologous chromosome pairing at meiosis"/>
    <property type="evidence" value="ECO:0007669"/>
    <property type="project" value="TreeGrafter"/>
</dbReference>